<evidence type="ECO:0000313" key="2">
    <source>
        <dbReference type="EMBL" id="KAH8107666.1"/>
    </source>
</evidence>
<dbReference type="Proteomes" id="UP000813824">
    <property type="component" value="Unassembled WGS sequence"/>
</dbReference>
<dbReference type="OrthoDB" id="3242031at2759"/>
<evidence type="ECO:0000259" key="1">
    <source>
        <dbReference type="Pfam" id="PF20236"/>
    </source>
</evidence>
<dbReference type="EMBL" id="JAEVFJ010000001">
    <property type="protein sequence ID" value="KAH8107666.1"/>
    <property type="molecule type" value="Genomic_DNA"/>
</dbReference>
<name>A0A8K0UXK6_9AGAR</name>
<dbReference type="Pfam" id="PF20236">
    <property type="entry name" value="DUF6593"/>
    <property type="match status" value="1"/>
</dbReference>
<feature type="domain" description="DUF6593" evidence="1">
    <location>
        <begin position="43"/>
        <end position="162"/>
    </location>
</feature>
<protein>
    <recommendedName>
        <fullName evidence="1">DUF6593 domain-containing protein</fullName>
    </recommendedName>
</protein>
<comment type="caution">
    <text evidence="2">The sequence shown here is derived from an EMBL/GenBank/DDBJ whole genome shotgun (WGS) entry which is preliminary data.</text>
</comment>
<organism evidence="2 3">
    <name type="scientific">Cristinia sonorae</name>
    <dbReference type="NCBI Taxonomy" id="1940300"/>
    <lineage>
        <taxon>Eukaryota</taxon>
        <taxon>Fungi</taxon>
        <taxon>Dikarya</taxon>
        <taxon>Basidiomycota</taxon>
        <taxon>Agaricomycotina</taxon>
        <taxon>Agaricomycetes</taxon>
        <taxon>Agaricomycetidae</taxon>
        <taxon>Agaricales</taxon>
        <taxon>Pleurotineae</taxon>
        <taxon>Stephanosporaceae</taxon>
        <taxon>Cristinia</taxon>
    </lineage>
</organism>
<accession>A0A8K0UXK6</accession>
<gene>
    <name evidence="2" type="ORF">BXZ70DRAFT_4127</name>
</gene>
<reference evidence="2" key="1">
    <citation type="journal article" date="2021" name="New Phytol.">
        <title>Evolutionary innovations through gain and loss of genes in the ectomycorrhizal Boletales.</title>
        <authorList>
            <person name="Wu G."/>
            <person name="Miyauchi S."/>
            <person name="Morin E."/>
            <person name="Kuo A."/>
            <person name="Drula E."/>
            <person name="Varga T."/>
            <person name="Kohler A."/>
            <person name="Feng B."/>
            <person name="Cao Y."/>
            <person name="Lipzen A."/>
            <person name="Daum C."/>
            <person name="Hundley H."/>
            <person name="Pangilinan J."/>
            <person name="Johnson J."/>
            <person name="Barry K."/>
            <person name="LaButti K."/>
            <person name="Ng V."/>
            <person name="Ahrendt S."/>
            <person name="Min B."/>
            <person name="Choi I.G."/>
            <person name="Park H."/>
            <person name="Plett J.M."/>
            <person name="Magnuson J."/>
            <person name="Spatafora J.W."/>
            <person name="Nagy L.G."/>
            <person name="Henrissat B."/>
            <person name="Grigoriev I.V."/>
            <person name="Yang Z.L."/>
            <person name="Xu J."/>
            <person name="Martin F.M."/>
        </authorList>
    </citation>
    <scope>NUCLEOTIDE SEQUENCE</scope>
    <source>
        <strain evidence="2">KKN 215</strain>
    </source>
</reference>
<evidence type="ECO:0000313" key="3">
    <source>
        <dbReference type="Proteomes" id="UP000813824"/>
    </source>
</evidence>
<sequence>MSAFGLPLYLIDKTPNNLTDSEFTDMYERVRMRVHCTLRNADRTVVMVYKSGVMAPLACLEYGAGNALGTIQVNGKAAVPMNDYLIRVTKGSRKFVASDGQTYTWKYTPDAEEVWQCLNPRSYSVATYGSSGASSNSHNLTIEEGWIHLTAELLASLVIMRHIVKYNL</sequence>
<keyword evidence="3" id="KW-1185">Reference proteome</keyword>
<proteinExistence type="predicted"/>
<dbReference type="InterPro" id="IPR046528">
    <property type="entry name" value="DUF6593"/>
</dbReference>
<dbReference type="AlphaFoldDB" id="A0A8K0UXK6"/>